<dbReference type="AlphaFoldDB" id="A0A844FMN5"/>
<protein>
    <recommendedName>
        <fullName evidence="6">ADP-dependent (S)-NAD(P)H-hydrate dehydratase</fullName>
        <ecNumber evidence="6">4.2.1.136</ecNumber>
    </recommendedName>
    <alternativeName>
        <fullName evidence="6">ADP-dependent NAD(P)HX dehydratase</fullName>
    </alternativeName>
</protein>
<comment type="function">
    <text evidence="6">Catalyzes the dehydration of the S-form of NAD(P)HX at the expense of ADP, which is converted to AMP. Together with NAD(P)HX epimerase, which catalyzes the epimerization of the S- and R-forms, the enzyme allows the repair of both epimers of NAD(P)HX, a damaged form of NAD(P)H that is a result of enzymatic or heat-dependent hydration.</text>
</comment>
<keyword evidence="4 6" id="KW-0520">NAD</keyword>
<name>A0A844FMN5_9LACO</name>
<dbReference type="SUPFAM" id="SSF53613">
    <property type="entry name" value="Ribokinase-like"/>
    <property type="match status" value="1"/>
</dbReference>
<dbReference type="CDD" id="cd01171">
    <property type="entry name" value="YXKO-related"/>
    <property type="match status" value="1"/>
</dbReference>
<dbReference type="GO" id="GO:0005524">
    <property type="term" value="F:ATP binding"/>
    <property type="evidence" value="ECO:0007669"/>
    <property type="project" value="UniProtKB-KW"/>
</dbReference>
<dbReference type="InterPro" id="IPR017953">
    <property type="entry name" value="Carbohydrate_kinase_pred_CS"/>
</dbReference>
<comment type="catalytic activity">
    <reaction evidence="6">
        <text>(6S)-NADHX + ADP = AMP + phosphate + NADH + H(+)</text>
        <dbReference type="Rhea" id="RHEA:32223"/>
        <dbReference type="ChEBI" id="CHEBI:15378"/>
        <dbReference type="ChEBI" id="CHEBI:43474"/>
        <dbReference type="ChEBI" id="CHEBI:57945"/>
        <dbReference type="ChEBI" id="CHEBI:64074"/>
        <dbReference type="ChEBI" id="CHEBI:456215"/>
        <dbReference type="ChEBI" id="CHEBI:456216"/>
        <dbReference type="EC" id="4.2.1.136"/>
    </reaction>
</comment>
<dbReference type="GO" id="GO:0110051">
    <property type="term" value="P:metabolite repair"/>
    <property type="evidence" value="ECO:0007669"/>
    <property type="project" value="TreeGrafter"/>
</dbReference>
<feature type="binding site" evidence="6">
    <location>
        <position position="40"/>
    </location>
    <ligand>
        <name>(6S)-NADPHX</name>
        <dbReference type="ChEBI" id="CHEBI:64076"/>
    </ligand>
</feature>
<dbReference type="PANTHER" id="PTHR12592">
    <property type="entry name" value="ATP-DEPENDENT (S)-NAD(P)H-HYDRATE DEHYDRATASE FAMILY MEMBER"/>
    <property type="match status" value="1"/>
</dbReference>
<dbReference type="HAMAP" id="MF_01965">
    <property type="entry name" value="NADHX_dehydratase"/>
    <property type="match status" value="1"/>
</dbReference>
<dbReference type="GO" id="GO:0052856">
    <property type="term" value="F:NAD(P)HX epimerase activity"/>
    <property type="evidence" value="ECO:0007669"/>
    <property type="project" value="TreeGrafter"/>
</dbReference>
<proteinExistence type="inferred from homology"/>
<evidence type="ECO:0000256" key="2">
    <source>
        <dbReference type="ARBA" id="ARBA00022840"/>
    </source>
</evidence>
<dbReference type="Pfam" id="PF01256">
    <property type="entry name" value="Carb_kinase"/>
    <property type="match status" value="1"/>
</dbReference>
<reference evidence="8 9" key="1">
    <citation type="submission" date="2019-08" db="EMBL/GenBank/DDBJ databases">
        <title>In-depth cultivation of the pig gut microbiome towards novel bacterial diversity and tailored functional studies.</title>
        <authorList>
            <person name="Wylensek D."/>
            <person name="Hitch T.C.A."/>
            <person name="Clavel T."/>
        </authorList>
    </citation>
    <scope>NUCLEOTIDE SEQUENCE [LARGE SCALE GENOMIC DNA]</scope>
    <source>
        <strain evidence="8 9">WCA-470BD-2E</strain>
    </source>
</reference>
<dbReference type="PROSITE" id="PS01049">
    <property type="entry name" value="YJEF_C_1"/>
    <property type="match status" value="1"/>
</dbReference>
<dbReference type="NCBIfam" id="TIGR00196">
    <property type="entry name" value="yjeF_cterm"/>
    <property type="match status" value="1"/>
</dbReference>
<feature type="binding site" evidence="6">
    <location>
        <position position="154"/>
    </location>
    <ligand>
        <name>(6S)-NADPHX</name>
        <dbReference type="ChEBI" id="CHEBI:64076"/>
    </ligand>
</feature>
<evidence type="ECO:0000313" key="9">
    <source>
        <dbReference type="Proteomes" id="UP000452141"/>
    </source>
</evidence>
<keyword evidence="5 6" id="KW-0456">Lyase</keyword>
<organism evidence="8 9">
    <name type="scientific">Lactobacillus equicursoris</name>
    <dbReference type="NCBI Taxonomy" id="420645"/>
    <lineage>
        <taxon>Bacteria</taxon>
        <taxon>Bacillati</taxon>
        <taxon>Bacillota</taxon>
        <taxon>Bacilli</taxon>
        <taxon>Lactobacillales</taxon>
        <taxon>Lactobacillaceae</taxon>
        <taxon>Lactobacillus</taxon>
    </lineage>
</organism>
<evidence type="ECO:0000256" key="4">
    <source>
        <dbReference type="ARBA" id="ARBA00023027"/>
    </source>
</evidence>
<dbReference type="PANTHER" id="PTHR12592:SF0">
    <property type="entry name" value="ATP-DEPENDENT (S)-NAD(P)H-HYDRATE DEHYDRATASE"/>
    <property type="match status" value="1"/>
</dbReference>
<keyword evidence="2 6" id="KW-0067">ATP-binding</keyword>
<comment type="caution">
    <text evidence="8">The sequence shown here is derived from an EMBL/GenBank/DDBJ whole genome shotgun (WGS) entry which is preliminary data.</text>
</comment>
<feature type="domain" description="YjeF C-terminal" evidence="7">
    <location>
        <begin position="5"/>
        <end position="281"/>
    </location>
</feature>
<feature type="binding site" evidence="6">
    <location>
        <begin position="194"/>
        <end position="198"/>
    </location>
    <ligand>
        <name>AMP</name>
        <dbReference type="ChEBI" id="CHEBI:456215"/>
    </ligand>
</feature>
<evidence type="ECO:0000256" key="6">
    <source>
        <dbReference type="HAMAP-Rule" id="MF_01965"/>
    </source>
</evidence>
<dbReference type="EMBL" id="VUMW01000011">
    <property type="protein sequence ID" value="MST79864.1"/>
    <property type="molecule type" value="Genomic_DNA"/>
</dbReference>
<accession>A0A844FMN5</accession>
<dbReference type="Gene3D" id="3.40.1190.20">
    <property type="match status" value="1"/>
</dbReference>
<sequence>MKIIDEDLASKVVRPRPGESHKGTYGRILLIGGSKQYGGAILMAAEGAVMAGAGLTTVATDPSNVTPLRTRLPEAMAIDLYSPALFDQVAKNDVIVLGPGLGTDEQAKNIFTKVLETVSKEQTLLIDASGLTLLAQNRELISRIKAGLVVLTPHQMEWQRLSSIKIADQNDQENLKVLASLFSEKAKNVILVLKSHRTRVYDLAGRVYQNSAGNPGMATGGMGDTLAGITGAFLAQFGPRLESVLAAVYCHSLAGDDLYQDNYLVLPTKISEHLPQVMKRLSLSSKNR</sequence>
<dbReference type="EC" id="4.2.1.136" evidence="6"/>
<evidence type="ECO:0000259" key="7">
    <source>
        <dbReference type="PROSITE" id="PS51383"/>
    </source>
</evidence>
<dbReference type="RefSeq" id="WP_154486832.1">
    <property type="nucleotide sequence ID" value="NZ_VUMW01000011.1"/>
</dbReference>
<evidence type="ECO:0000256" key="5">
    <source>
        <dbReference type="ARBA" id="ARBA00023239"/>
    </source>
</evidence>
<dbReference type="Proteomes" id="UP000452141">
    <property type="component" value="Unassembled WGS sequence"/>
</dbReference>
<dbReference type="PROSITE" id="PS51383">
    <property type="entry name" value="YJEF_C_3"/>
    <property type="match status" value="1"/>
</dbReference>
<dbReference type="InterPro" id="IPR000631">
    <property type="entry name" value="CARKD"/>
</dbReference>
<feature type="binding site" evidence="6">
    <location>
        <position position="223"/>
    </location>
    <ligand>
        <name>AMP</name>
        <dbReference type="ChEBI" id="CHEBI:456215"/>
    </ligand>
</feature>
<comment type="catalytic activity">
    <reaction evidence="6">
        <text>(6S)-NADPHX + ADP = AMP + phosphate + NADPH + H(+)</text>
        <dbReference type="Rhea" id="RHEA:32235"/>
        <dbReference type="ChEBI" id="CHEBI:15378"/>
        <dbReference type="ChEBI" id="CHEBI:43474"/>
        <dbReference type="ChEBI" id="CHEBI:57783"/>
        <dbReference type="ChEBI" id="CHEBI:64076"/>
        <dbReference type="ChEBI" id="CHEBI:456215"/>
        <dbReference type="ChEBI" id="CHEBI:456216"/>
        <dbReference type="EC" id="4.2.1.136"/>
    </reaction>
</comment>
<dbReference type="GO" id="GO:0046496">
    <property type="term" value="P:nicotinamide nucleotide metabolic process"/>
    <property type="evidence" value="ECO:0007669"/>
    <property type="project" value="UniProtKB-UniRule"/>
</dbReference>
<evidence type="ECO:0000256" key="3">
    <source>
        <dbReference type="ARBA" id="ARBA00022857"/>
    </source>
</evidence>
<feature type="binding site" evidence="6">
    <location>
        <position position="100"/>
    </location>
    <ligand>
        <name>(6S)-NADPHX</name>
        <dbReference type="ChEBI" id="CHEBI:64076"/>
    </ligand>
</feature>
<dbReference type="GO" id="GO:0052855">
    <property type="term" value="F:ADP-dependent NAD(P)H-hydrate dehydratase activity"/>
    <property type="evidence" value="ECO:0007669"/>
    <property type="project" value="UniProtKB-UniRule"/>
</dbReference>
<evidence type="ECO:0000256" key="1">
    <source>
        <dbReference type="ARBA" id="ARBA00022741"/>
    </source>
</evidence>
<dbReference type="InterPro" id="IPR029056">
    <property type="entry name" value="Ribokinase-like"/>
</dbReference>
<feature type="binding site" evidence="6">
    <location>
        <position position="224"/>
    </location>
    <ligand>
        <name>(6S)-NADPHX</name>
        <dbReference type="ChEBI" id="CHEBI:64076"/>
    </ligand>
</feature>
<keyword evidence="1 6" id="KW-0547">Nucleotide-binding</keyword>
<comment type="subunit">
    <text evidence="6">Homotetramer.</text>
</comment>
<comment type="similarity">
    <text evidence="6">Belongs to the NnrD/CARKD family.</text>
</comment>
<evidence type="ECO:0000313" key="8">
    <source>
        <dbReference type="EMBL" id="MST79864.1"/>
    </source>
</evidence>
<keyword evidence="3 6" id="KW-0521">NADP</keyword>
<comment type="cofactor">
    <cofactor evidence="6">
        <name>Mg(2+)</name>
        <dbReference type="ChEBI" id="CHEBI:18420"/>
    </cofactor>
</comment>
<gene>
    <name evidence="6" type="primary">nnrD</name>
    <name evidence="8" type="ORF">FYJ61_05140</name>
</gene>